<dbReference type="AlphaFoldDB" id="A0A8H5BLG3"/>
<reference evidence="1 2" key="1">
    <citation type="journal article" date="2020" name="ISME J.">
        <title>Uncovering the hidden diversity of litter-decomposition mechanisms in mushroom-forming fungi.</title>
        <authorList>
            <person name="Floudas D."/>
            <person name="Bentzer J."/>
            <person name="Ahren D."/>
            <person name="Johansson T."/>
            <person name="Persson P."/>
            <person name="Tunlid A."/>
        </authorList>
    </citation>
    <scope>NUCLEOTIDE SEQUENCE [LARGE SCALE GENOMIC DNA]</scope>
    <source>
        <strain evidence="1 2">CBS 101986</strain>
    </source>
</reference>
<sequence>MLPQKNVSGQYNTNELIAFTEAIQRERRNLVVYSRLAEAVVEVAWPLKADGTLIVATGLKDWLRARGLFIECFCPLMFEITDREPCSCRIVVSLGGDVFAFCNKDTLVSGEGGCKMNVNLSQKLRDGVRNGARYDHFKTTKGSRIEYEPVMKHIYDVYQTSSVDTRVPLLNGYIGEHVAAYREGSQQLAGSMGTVWHAPIARKPSENYLRPLYHGRPYNEVVLPKTVPKARYIEIDHEHHAPITMPTALERAQLRLGDPVDGKSSALTRVRRKVPKAQTYAAPPTAGTSKLKKPTIVIDISSSDEAEDIHHVSQKPMAKGKKRAAGSGFLERLQADEGLTRSEIINLLSGPLLCMAKRSFT</sequence>
<gene>
    <name evidence="1" type="ORF">D9619_011396</name>
</gene>
<comment type="caution">
    <text evidence="1">The sequence shown here is derived from an EMBL/GenBank/DDBJ whole genome shotgun (WGS) entry which is preliminary data.</text>
</comment>
<dbReference type="EMBL" id="JAACJJ010000016">
    <property type="protein sequence ID" value="KAF5324292.1"/>
    <property type="molecule type" value="Genomic_DNA"/>
</dbReference>
<organism evidence="1 2">
    <name type="scientific">Psilocybe cf. subviscida</name>
    <dbReference type="NCBI Taxonomy" id="2480587"/>
    <lineage>
        <taxon>Eukaryota</taxon>
        <taxon>Fungi</taxon>
        <taxon>Dikarya</taxon>
        <taxon>Basidiomycota</taxon>
        <taxon>Agaricomycotina</taxon>
        <taxon>Agaricomycetes</taxon>
        <taxon>Agaricomycetidae</taxon>
        <taxon>Agaricales</taxon>
        <taxon>Agaricineae</taxon>
        <taxon>Strophariaceae</taxon>
        <taxon>Psilocybe</taxon>
    </lineage>
</organism>
<evidence type="ECO:0000313" key="1">
    <source>
        <dbReference type="EMBL" id="KAF5324292.1"/>
    </source>
</evidence>
<accession>A0A8H5BLG3</accession>
<dbReference type="Proteomes" id="UP000567179">
    <property type="component" value="Unassembled WGS sequence"/>
</dbReference>
<name>A0A8H5BLG3_9AGAR</name>
<evidence type="ECO:0000313" key="2">
    <source>
        <dbReference type="Proteomes" id="UP000567179"/>
    </source>
</evidence>
<dbReference type="OrthoDB" id="3070804at2759"/>
<protein>
    <submittedName>
        <fullName evidence="1">Uncharacterized protein</fullName>
    </submittedName>
</protein>
<proteinExistence type="predicted"/>
<keyword evidence="2" id="KW-1185">Reference proteome</keyword>